<gene>
    <name evidence="4" type="ORF">GCM10010987_53140</name>
    <name evidence="5" type="ORF">XH86_13740</name>
</gene>
<dbReference type="PANTHER" id="PTHR43000">
    <property type="entry name" value="DTDP-D-GLUCOSE 4,6-DEHYDRATASE-RELATED"/>
    <property type="match status" value="1"/>
</dbReference>
<dbReference type="OrthoDB" id="9814124at2"/>
<evidence type="ECO:0000313" key="6">
    <source>
        <dbReference type="Proteomes" id="UP000593880"/>
    </source>
</evidence>
<organism evidence="4 7">
    <name type="scientific">Bradyrhizobium guangdongense</name>
    <dbReference type="NCBI Taxonomy" id="1325090"/>
    <lineage>
        <taxon>Bacteria</taxon>
        <taxon>Pseudomonadati</taxon>
        <taxon>Pseudomonadota</taxon>
        <taxon>Alphaproteobacteria</taxon>
        <taxon>Hyphomicrobiales</taxon>
        <taxon>Nitrobacteraceae</taxon>
        <taxon>Bradyrhizobium</taxon>
    </lineage>
</organism>
<evidence type="ECO:0000259" key="3">
    <source>
        <dbReference type="Pfam" id="PF01370"/>
    </source>
</evidence>
<evidence type="ECO:0000313" key="4">
    <source>
        <dbReference type="EMBL" id="GGI29186.1"/>
    </source>
</evidence>
<evidence type="ECO:0000256" key="2">
    <source>
        <dbReference type="ARBA" id="ARBA00007637"/>
    </source>
</evidence>
<evidence type="ECO:0000313" key="7">
    <source>
        <dbReference type="Proteomes" id="UP000625079"/>
    </source>
</evidence>
<sequence length="321" mass="35778">MKVFVTGSSGFIGKALAQRLSAENHEVLGLDKRPGPATNILCDILDAKRVQEAVQAATPDALVHLAARIDIDESADVSDYPANVEGVRNVIEAVRHTPSIKRTIWTSSQLVCRVDYRPSGDTDYNPDSSYGRSKVLTEQIVREQDGGGSQWCLVRPTTVWGPGMSAHYQRFLRMIQRGYYFHVGSAPLLKSFSYVGNISYQYRQLLQAPPEQVHRRTFYLADYEPLDLVAWGDAFQRALHARRIPRMPVFVARALAHTGDAAIALGLKQFPLTSRRLKNIMTQYQFDLSATEAVCGPLPNNFGEGIEQTVEWFKGLSPPKA</sequence>
<dbReference type="EMBL" id="BMHC01000014">
    <property type="protein sequence ID" value="GGI29186.1"/>
    <property type="molecule type" value="Genomic_DNA"/>
</dbReference>
<evidence type="ECO:0000313" key="5">
    <source>
        <dbReference type="EMBL" id="QOZ59673.1"/>
    </source>
</evidence>
<dbReference type="Gene3D" id="3.40.50.720">
    <property type="entry name" value="NAD(P)-binding Rossmann-like Domain"/>
    <property type="match status" value="1"/>
</dbReference>
<protein>
    <submittedName>
        <fullName evidence="4">NDP-sugar dehydratase or epimerase</fullName>
    </submittedName>
</protein>
<reference evidence="4" key="3">
    <citation type="submission" date="2022-12" db="EMBL/GenBank/DDBJ databases">
        <authorList>
            <person name="Sun Q."/>
            <person name="Zhou Y."/>
        </authorList>
    </citation>
    <scope>NUCLEOTIDE SEQUENCE</scope>
    <source>
        <strain evidence="4">CGMCC 1.15034</strain>
    </source>
</reference>
<name>A0A410V4M3_9BRAD</name>
<dbReference type="Pfam" id="PF01370">
    <property type="entry name" value="Epimerase"/>
    <property type="match status" value="1"/>
</dbReference>
<reference evidence="4" key="1">
    <citation type="journal article" date="2014" name="Int. J. Syst. Evol. Microbiol.">
        <title>Complete genome sequence of Corynebacterium casei LMG S-19264T (=DSM 44701T), isolated from a smear-ripened cheese.</title>
        <authorList>
            <consortium name="US DOE Joint Genome Institute (JGI-PGF)"/>
            <person name="Walter F."/>
            <person name="Albersmeier A."/>
            <person name="Kalinowski J."/>
            <person name="Ruckert C."/>
        </authorList>
    </citation>
    <scope>NUCLEOTIDE SEQUENCE</scope>
    <source>
        <strain evidence="4">CGMCC 1.15034</strain>
    </source>
</reference>
<dbReference type="AlphaFoldDB" id="A0A410V4M3"/>
<dbReference type="InterPro" id="IPR036291">
    <property type="entry name" value="NAD(P)-bd_dom_sf"/>
</dbReference>
<comment type="pathway">
    <text evidence="1">Bacterial outer membrane biogenesis; LPS O-antigen biosynthesis.</text>
</comment>
<keyword evidence="6" id="KW-1185">Reference proteome</keyword>
<feature type="domain" description="NAD-dependent epimerase/dehydratase" evidence="3">
    <location>
        <begin position="3"/>
        <end position="177"/>
    </location>
</feature>
<evidence type="ECO:0000256" key="1">
    <source>
        <dbReference type="ARBA" id="ARBA00005125"/>
    </source>
</evidence>
<proteinExistence type="inferred from homology"/>
<dbReference type="InterPro" id="IPR001509">
    <property type="entry name" value="Epimerase_deHydtase"/>
</dbReference>
<dbReference type="RefSeq" id="WP_128965277.1">
    <property type="nucleotide sequence ID" value="NZ_BMHC01000014.1"/>
</dbReference>
<reference evidence="5 6" key="2">
    <citation type="submission" date="2018-06" db="EMBL/GenBank/DDBJ databases">
        <title>Comparative genomics of rhizobia nodulating Arachis hypogaea in China.</title>
        <authorList>
            <person name="Li Y."/>
        </authorList>
    </citation>
    <scope>NUCLEOTIDE SEQUENCE [LARGE SCALE GENOMIC DNA]</scope>
    <source>
        <strain evidence="5 6">CCBAU 51658</strain>
    </source>
</reference>
<dbReference type="SUPFAM" id="SSF51735">
    <property type="entry name" value="NAD(P)-binding Rossmann-fold domains"/>
    <property type="match status" value="1"/>
</dbReference>
<dbReference type="EMBL" id="CP030057">
    <property type="protein sequence ID" value="QOZ59673.1"/>
    <property type="molecule type" value="Genomic_DNA"/>
</dbReference>
<dbReference type="Proteomes" id="UP000625079">
    <property type="component" value="Unassembled WGS sequence"/>
</dbReference>
<accession>A0A410V4M3</accession>
<dbReference type="Proteomes" id="UP000593880">
    <property type="component" value="Chromosome"/>
</dbReference>
<comment type="similarity">
    <text evidence="2">Belongs to the NAD(P)-dependent epimerase/dehydratase family.</text>
</comment>